<dbReference type="InterPro" id="IPR002549">
    <property type="entry name" value="AI-2E-like"/>
</dbReference>
<evidence type="ECO:0000256" key="8">
    <source>
        <dbReference type="SAM" id="Phobius"/>
    </source>
</evidence>
<feature type="transmembrane region" description="Helical" evidence="8">
    <location>
        <begin position="310"/>
        <end position="333"/>
    </location>
</feature>
<accession>A0ABV1KBX7</accession>
<sequence length="379" mass="38110">MTDQLETGPDRPRRMPLGDYAAITAVVLVVLAVAAAAVAARFALVLVFVGFFLATGIEPAIRALHSRGLRRGLALALVVLGVLVVLIGLVAVLVVPAAREIGTLATELPARLSALGDRAGGPGGAVGRTLSDPANHERVQTLLQGLGTALATSAAAVFGALGALFGGVFAALTSLVLMIYFSLAMPRIRAGIDRLLVREDRIAVADAALGRVGSYVSGQLVVSAVAGIAAFAFFLVAGVPYPALLAVVVAVLDAVPQIGATLASVVGIAAALSVSVVLGVVTLIFFLLYQGLENYIIAPRVFSKAIELTPVAAFVAVLVGVAAGGVLGAMTALPLTAAGKVVVDHALAERAARRGVPAAGPAAVADTGRAADEPELGHA</sequence>
<dbReference type="RefSeq" id="WP_349297879.1">
    <property type="nucleotide sequence ID" value="NZ_JBEDNQ010000003.1"/>
</dbReference>
<evidence type="ECO:0000256" key="2">
    <source>
        <dbReference type="ARBA" id="ARBA00009773"/>
    </source>
</evidence>
<keyword evidence="3" id="KW-0813">Transport</keyword>
<keyword evidence="7 8" id="KW-0472">Membrane</keyword>
<proteinExistence type="inferred from homology"/>
<feature type="transmembrane region" description="Helical" evidence="8">
    <location>
        <begin position="20"/>
        <end position="53"/>
    </location>
</feature>
<evidence type="ECO:0000313" key="10">
    <source>
        <dbReference type="Proteomes" id="UP001494902"/>
    </source>
</evidence>
<gene>
    <name evidence="9" type="ORF">WIS52_10145</name>
</gene>
<comment type="similarity">
    <text evidence="2">Belongs to the autoinducer-2 exporter (AI-2E) (TC 2.A.86) family.</text>
</comment>
<reference evidence="9 10" key="1">
    <citation type="submission" date="2024-03" db="EMBL/GenBank/DDBJ databases">
        <title>Draft genome sequence of Pseudonocardia nematodicida JCM 31783.</title>
        <authorList>
            <person name="Butdee W."/>
            <person name="Duangmal K."/>
        </authorList>
    </citation>
    <scope>NUCLEOTIDE SEQUENCE [LARGE SCALE GENOMIC DNA]</scope>
    <source>
        <strain evidence="9 10">JCM 31783</strain>
    </source>
</reference>
<feature type="transmembrane region" description="Helical" evidence="8">
    <location>
        <begin position="155"/>
        <end position="181"/>
    </location>
</feature>
<evidence type="ECO:0000256" key="6">
    <source>
        <dbReference type="ARBA" id="ARBA00022989"/>
    </source>
</evidence>
<comment type="caution">
    <text evidence="9">The sequence shown here is derived from an EMBL/GenBank/DDBJ whole genome shotgun (WGS) entry which is preliminary data.</text>
</comment>
<evidence type="ECO:0000313" key="9">
    <source>
        <dbReference type="EMBL" id="MEQ3550833.1"/>
    </source>
</evidence>
<keyword evidence="5 8" id="KW-0812">Transmembrane</keyword>
<evidence type="ECO:0000256" key="1">
    <source>
        <dbReference type="ARBA" id="ARBA00004651"/>
    </source>
</evidence>
<evidence type="ECO:0000256" key="3">
    <source>
        <dbReference type="ARBA" id="ARBA00022448"/>
    </source>
</evidence>
<protein>
    <submittedName>
        <fullName evidence="9">AI-2E family transporter</fullName>
    </submittedName>
</protein>
<organism evidence="9 10">
    <name type="scientific">Pseudonocardia nematodicida</name>
    <dbReference type="NCBI Taxonomy" id="1206997"/>
    <lineage>
        <taxon>Bacteria</taxon>
        <taxon>Bacillati</taxon>
        <taxon>Actinomycetota</taxon>
        <taxon>Actinomycetes</taxon>
        <taxon>Pseudonocardiales</taxon>
        <taxon>Pseudonocardiaceae</taxon>
        <taxon>Pseudonocardia</taxon>
    </lineage>
</organism>
<dbReference type="Pfam" id="PF01594">
    <property type="entry name" value="AI-2E_transport"/>
    <property type="match status" value="1"/>
</dbReference>
<keyword evidence="4" id="KW-1003">Cell membrane</keyword>
<evidence type="ECO:0000256" key="7">
    <source>
        <dbReference type="ARBA" id="ARBA00023136"/>
    </source>
</evidence>
<evidence type="ECO:0000256" key="4">
    <source>
        <dbReference type="ARBA" id="ARBA00022475"/>
    </source>
</evidence>
<name>A0ABV1KBX7_9PSEU</name>
<feature type="transmembrane region" description="Helical" evidence="8">
    <location>
        <begin position="220"/>
        <end position="252"/>
    </location>
</feature>
<keyword evidence="6 8" id="KW-1133">Transmembrane helix</keyword>
<feature type="transmembrane region" description="Helical" evidence="8">
    <location>
        <begin position="73"/>
        <end position="98"/>
    </location>
</feature>
<dbReference type="PANTHER" id="PTHR21716:SF53">
    <property type="entry name" value="PERMEASE PERM-RELATED"/>
    <property type="match status" value="1"/>
</dbReference>
<dbReference type="Proteomes" id="UP001494902">
    <property type="component" value="Unassembled WGS sequence"/>
</dbReference>
<comment type="subcellular location">
    <subcellularLocation>
        <location evidence="1">Cell membrane</location>
        <topology evidence="1">Multi-pass membrane protein</topology>
    </subcellularLocation>
</comment>
<keyword evidence="10" id="KW-1185">Reference proteome</keyword>
<evidence type="ECO:0000256" key="5">
    <source>
        <dbReference type="ARBA" id="ARBA00022692"/>
    </source>
</evidence>
<dbReference type="EMBL" id="JBEDNQ010000003">
    <property type="protein sequence ID" value="MEQ3550833.1"/>
    <property type="molecule type" value="Genomic_DNA"/>
</dbReference>
<dbReference type="PANTHER" id="PTHR21716">
    <property type="entry name" value="TRANSMEMBRANE PROTEIN"/>
    <property type="match status" value="1"/>
</dbReference>
<feature type="transmembrane region" description="Helical" evidence="8">
    <location>
        <begin position="258"/>
        <end position="289"/>
    </location>
</feature>